<dbReference type="InterPro" id="IPR034075">
    <property type="entry name" value="Glr3161-like_dom"/>
</dbReference>
<dbReference type="InterPro" id="IPR013783">
    <property type="entry name" value="Ig-like_fold"/>
</dbReference>
<feature type="domain" description="GEVED" evidence="6">
    <location>
        <begin position="1064"/>
        <end position="1146"/>
    </location>
</feature>
<dbReference type="SUPFAM" id="SSF52743">
    <property type="entry name" value="Subtilisin-like"/>
    <property type="match status" value="1"/>
</dbReference>
<reference evidence="7 8" key="1">
    <citation type="submission" date="2018-02" db="EMBL/GenBank/DDBJ databases">
        <title>Comparative genomes isolates from brazilian mangrove.</title>
        <authorList>
            <person name="Araujo J.E."/>
            <person name="Taketani R.G."/>
            <person name="Silva M.C.P."/>
            <person name="Loureco M.V."/>
            <person name="Andreote F.D."/>
        </authorList>
    </citation>
    <scope>NUCLEOTIDE SEQUENCE [LARGE SCALE GENOMIC DNA]</scope>
    <source>
        <strain evidence="7 8">Nap-Phe MGV</strain>
    </source>
</reference>
<dbReference type="InterPro" id="IPR036852">
    <property type="entry name" value="Peptidase_S8/S53_dom_sf"/>
</dbReference>
<dbReference type="InterPro" id="IPR045474">
    <property type="entry name" value="GEVED"/>
</dbReference>
<dbReference type="PROSITE" id="PS00018">
    <property type="entry name" value="EF_HAND_1"/>
    <property type="match status" value="1"/>
</dbReference>
<dbReference type="Proteomes" id="UP000237819">
    <property type="component" value="Unassembled WGS sequence"/>
</dbReference>
<dbReference type="Pfam" id="PF20009">
    <property type="entry name" value="GEVED"/>
    <property type="match status" value="1"/>
</dbReference>
<dbReference type="SUPFAM" id="SSF117074">
    <property type="entry name" value="Hypothetical protein PA1324"/>
    <property type="match status" value="1"/>
</dbReference>
<feature type="region of interest" description="Disordered" evidence="4">
    <location>
        <begin position="70"/>
        <end position="92"/>
    </location>
</feature>
<dbReference type="PROSITE" id="PS00138">
    <property type="entry name" value="SUBTILASE_SER"/>
    <property type="match status" value="1"/>
</dbReference>
<dbReference type="Pfam" id="PF00404">
    <property type="entry name" value="Dockerin_1"/>
    <property type="match status" value="1"/>
</dbReference>
<evidence type="ECO:0000256" key="4">
    <source>
        <dbReference type="SAM" id="MobiDB-lite"/>
    </source>
</evidence>
<dbReference type="Pfam" id="PF00082">
    <property type="entry name" value="Peptidase_S8"/>
    <property type="match status" value="1"/>
</dbReference>
<dbReference type="InterPro" id="IPR036439">
    <property type="entry name" value="Dockerin_dom_sf"/>
</dbReference>
<dbReference type="Gene3D" id="2.60.40.10">
    <property type="entry name" value="Immunoglobulins"/>
    <property type="match status" value="1"/>
</dbReference>
<feature type="region of interest" description="Disordered" evidence="4">
    <location>
        <begin position="1364"/>
        <end position="1387"/>
    </location>
</feature>
<proteinExistence type="predicted"/>
<dbReference type="RefSeq" id="WP_105336879.1">
    <property type="nucleotide sequence ID" value="NZ_PUHZ01000018.1"/>
</dbReference>
<sequence length="1477" mass="155192">MKRPFRKANNRRRFRGSQAKLESLEARMVMDAAGYEAALDSYMGTDRVGKDGPTAILGWDLTLIYHNGDVAPGQEDPDAGDGTSGPVSTPIRDKYEIDSENRILMDLAAKDAASKAQLLTSLGEIGFVKTGEYNNTISGWMPISSLGQLAALSTLGGVAPSMVTTNVGSVQSQGDASMLTDQVRTDYGYDGTGQKIGVLSDSYDGLGTAATDVATGDLPGTGNPLGYTTPVQVLEDYISIDSTDEGRGMLQLVHDVAPGAELAFHTAFTGKAGFASGIYDLAAAGSTVIVDDVSYANEPWFSDGIIAQAADGVVQNNVAYFTSAGNNARKSYESDYRSSGITYAEGDITSATGAPTFFGGTSYDFDPGAGVDDRQSVTIPAGGFIQLVLQWDDTFFTESGIASSSDLDIYLLVGGEVVAGGVDTNVDAFEGLVYVNAGATDVDAEIMIVSYDGEVPTRVKYNLFRGDMVTNEFATDSGTAVGHSNAALAMSVGAAYYLDTPAFGTTPVVLESFSSAGGTPILLDEAGNRITPVYRQNVDIVAPDGTDTTFFPTGPIFSTDSDGNGLPNFFGTSAAAPHAAALAALMRQANTSLDATQIHQLLRDTAIDMDDPATTGFDVGYDFGTGYGFVNGLEAVRAAIFSAGDTIGSPDACGVYTGPNAIQVQAGLGANLFVTGHSILDNGVENGQLGYDYEILNFLRGEGTSQEIAAASYSIAVLGNSDDAWGFSSGSTIAAGYESTTFYDIDDVTSAVWTEILSHDALIILSDIYSVTTGGLDETQIDSLVAAKDDIAAAVNTRGLDIWAGGGTLASGYYDFLPSGTVFPADLATSATPYSSSVEGQAIGITSAMANAAESLTEFAGYDDNLFAVERRDFDEVISVAGQNVAFVDNQVVLAKEETDILMHGVIGYKFNDLNMDGIRQADEPGLAGFTFFIDENGDGKIGLCEPAAITDANGMFTLYPRSSGTFNILQVTEPGYLSTDETPHIIYVDGSRITLNAPLNSGAVVAVDYGDDGLPYAAHPVIDGLQFGDSPMEDDGVVFGSGLKIGTNTVSINSSTVLSPGILQAWMDFNKDGDFDDPGEQIFKNVELTPGTNTYTFVIPNTVIDDSGLPDEYRIPLNARFRIDYTLNLGPTGVGFAGEVEDYQVYIQQDPESGLFLDNDVFTYVEDTADQTYDVLANDSSFFGRTLTLTDVTVDSPVALASAFSIVDNKIVFDGTGVTGLLEDIVVTYTVMDSAGFEETAQLTLQLEGAGVAVSSSSVFFNQAKVGDVNNDGVISTHDLAILLYEIEHLGARSLPQVGKPGANFKEYIDVNGDGDFNVLDIGSLLTQMLKAKAAEKEGESVDLAMADAAPVSESALIESTSVSLQSSSVAPTTSSTSASSSSSVSSTSNVSLYLAGVLEKSNPSGDLTSQDSSTTAEDSEVEGEYVDYFYPDDTTDYRLIDSSGSSTLMTEEVESSIDEIAIDVDAAWEEDLISG</sequence>
<evidence type="ECO:0000259" key="5">
    <source>
        <dbReference type="Pfam" id="PF00082"/>
    </source>
</evidence>
<evidence type="ECO:0000256" key="3">
    <source>
        <dbReference type="ARBA" id="ARBA00022825"/>
    </source>
</evidence>
<evidence type="ECO:0000313" key="7">
    <source>
        <dbReference type="EMBL" id="PQO44705.1"/>
    </source>
</evidence>
<name>A0A2S8GJT7_9BACT</name>
<dbReference type="Gene3D" id="1.10.1330.10">
    <property type="entry name" value="Dockerin domain"/>
    <property type="match status" value="1"/>
</dbReference>
<comment type="caution">
    <text evidence="7">The sequence shown here is derived from an EMBL/GenBank/DDBJ whole genome shotgun (WGS) entry which is preliminary data.</text>
</comment>
<organism evidence="7 8">
    <name type="scientific">Blastopirellula marina</name>
    <dbReference type="NCBI Taxonomy" id="124"/>
    <lineage>
        <taxon>Bacteria</taxon>
        <taxon>Pseudomonadati</taxon>
        <taxon>Planctomycetota</taxon>
        <taxon>Planctomycetia</taxon>
        <taxon>Pirellulales</taxon>
        <taxon>Pirellulaceae</taxon>
        <taxon>Blastopirellula</taxon>
    </lineage>
</organism>
<evidence type="ECO:0000313" key="8">
    <source>
        <dbReference type="Proteomes" id="UP000237819"/>
    </source>
</evidence>
<feature type="domain" description="Peptidase S8/S53" evidence="5">
    <location>
        <begin position="535"/>
        <end position="628"/>
    </location>
</feature>
<dbReference type="InterPro" id="IPR018247">
    <property type="entry name" value="EF_Hand_1_Ca_BS"/>
</dbReference>
<feature type="compositionally biased region" description="Polar residues" evidence="4">
    <location>
        <begin position="1404"/>
        <end position="1418"/>
    </location>
</feature>
<dbReference type="SUPFAM" id="SSF63446">
    <property type="entry name" value="Type I dockerin domain"/>
    <property type="match status" value="1"/>
</dbReference>
<keyword evidence="1" id="KW-0645">Protease</keyword>
<dbReference type="GO" id="GO:0006508">
    <property type="term" value="P:proteolysis"/>
    <property type="evidence" value="ECO:0007669"/>
    <property type="project" value="UniProtKB-KW"/>
</dbReference>
<dbReference type="Gene3D" id="3.40.50.200">
    <property type="entry name" value="Peptidase S8/S53 domain"/>
    <property type="match status" value="1"/>
</dbReference>
<evidence type="ECO:0000259" key="6">
    <source>
        <dbReference type="Pfam" id="PF20009"/>
    </source>
</evidence>
<dbReference type="EMBL" id="PUHZ01000018">
    <property type="protein sequence ID" value="PQO44705.1"/>
    <property type="molecule type" value="Genomic_DNA"/>
</dbReference>
<keyword evidence="3" id="KW-0720">Serine protease</keyword>
<accession>A0A2S8GJT7</accession>
<dbReference type="GO" id="GO:0004252">
    <property type="term" value="F:serine-type endopeptidase activity"/>
    <property type="evidence" value="ECO:0007669"/>
    <property type="project" value="InterPro"/>
</dbReference>
<evidence type="ECO:0000256" key="2">
    <source>
        <dbReference type="ARBA" id="ARBA00022801"/>
    </source>
</evidence>
<dbReference type="InterPro" id="IPR002105">
    <property type="entry name" value="Dockerin_1_rpt"/>
</dbReference>
<feature type="region of interest" description="Disordered" evidence="4">
    <location>
        <begin position="1404"/>
        <end position="1425"/>
    </location>
</feature>
<dbReference type="InterPro" id="IPR023828">
    <property type="entry name" value="Peptidase_S8_Ser-AS"/>
</dbReference>
<gene>
    <name evidence="7" type="ORF">C5Y93_18245</name>
</gene>
<dbReference type="OrthoDB" id="9813435at2"/>
<protein>
    <submittedName>
        <fullName evidence="7">Uncharacterized protein</fullName>
    </submittedName>
</protein>
<dbReference type="CDD" id="cd05562">
    <property type="entry name" value="Peptidases_S53_like"/>
    <property type="match status" value="1"/>
</dbReference>
<keyword evidence="2" id="KW-0378">Hydrolase</keyword>
<evidence type="ECO:0000256" key="1">
    <source>
        <dbReference type="ARBA" id="ARBA00022670"/>
    </source>
</evidence>
<dbReference type="GO" id="GO:0004553">
    <property type="term" value="F:hydrolase activity, hydrolyzing O-glycosyl compounds"/>
    <property type="evidence" value="ECO:0007669"/>
    <property type="project" value="InterPro"/>
</dbReference>
<dbReference type="InterPro" id="IPR000209">
    <property type="entry name" value="Peptidase_S8/S53_dom"/>
</dbReference>
<dbReference type="GO" id="GO:0000272">
    <property type="term" value="P:polysaccharide catabolic process"/>
    <property type="evidence" value="ECO:0007669"/>
    <property type="project" value="InterPro"/>
</dbReference>